<evidence type="ECO:0000313" key="3">
    <source>
        <dbReference type="Proteomes" id="UP001597532"/>
    </source>
</evidence>
<proteinExistence type="predicted"/>
<dbReference type="RefSeq" id="WP_251807535.1">
    <property type="nucleotide sequence ID" value="NZ_JBHUOK010000002.1"/>
</dbReference>
<dbReference type="InterPro" id="IPR036680">
    <property type="entry name" value="SPOR-like_sf"/>
</dbReference>
<reference evidence="3" key="1">
    <citation type="journal article" date="2019" name="Int. J. Syst. Evol. Microbiol.">
        <title>The Global Catalogue of Microorganisms (GCM) 10K type strain sequencing project: providing services to taxonomists for standard genome sequencing and annotation.</title>
        <authorList>
            <consortium name="The Broad Institute Genomics Platform"/>
            <consortium name="The Broad Institute Genome Sequencing Center for Infectious Disease"/>
            <person name="Wu L."/>
            <person name="Ma J."/>
        </authorList>
    </citation>
    <scope>NUCLEOTIDE SEQUENCE [LARGE SCALE GENOMIC DNA]</scope>
    <source>
        <strain evidence="3">KCTC 52924</strain>
    </source>
</reference>
<dbReference type="InterPro" id="IPR007730">
    <property type="entry name" value="SPOR-like_dom"/>
</dbReference>
<dbReference type="Pfam" id="PF18174">
    <property type="entry name" value="HU-CCDC81_bac_1"/>
    <property type="match status" value="1"/>
</dbReference>
<organism evidence="2 3">
    <name type="scientific">Arenibacter antarcticus</name>
    <dbReference type="NCBI Taxonomy" id="2040469"/>
    <lineage>
        <taxon>Bacteria</taxon>
        <taxon>Pseudomonadati</taxon>
        <taxon>Bacteroidota</taxon>
        <taxon>Flavobacteriia</taxon>
        <taxon>Flavobacteriales</taxon>
        <taxon>Flavobacteriaceae</taxon>
        <taxon>Arenibacter</taxon>
    </lineage>
</organism>
<dbReference type="PROSITE" id="PS51724">
    <property type="entry name" value="SPOR"/>
    <property type="match status" value="1"/>
</dbReference>
<comment type="caution">
    <text evidence="2">The sequence shown here is derived from an EMBL/GenBank/DDBJ whole genome shotgun (WGS) entry which is preliminary data.</text>
</comment>
<gene>
    <name evidence="2" type="ORF">ACFS1K_00595</name>
</gene>
<sequence>MGTEHYIAELLYRYNCVMVPEFGAFLTQVRSAVINESNNTFLPPTKTVSFNEQLTSNDGLLVSYMADVEKMSYEDMQKKIALVSQQWRQRLEAGEKLGFPNLGQLWLNKEGKTQFQPSNEVNYLTSSFGLSSFVASPITREVLKEEILELEEKIPFIITPEARKESGIRPYLKYAAVILLAVATSFTGYRLYNENLNNQQLVRQEAQQQVSKNIQEATFFNTAPLELPVISLNISTPKKRGAHQIIAGAFRIKENAEKKVDQLKEKGYDSSYIGENDYGLHMVAYGCYDDADEALQQLRTIKLSESSEAWMRSVK</sequence>
<dbReference type="Pfam" id="PF18175">
    <property type="entry name" value="HU-CCDC81_bac_2"/>
    <property type="match status" value="1"/>
</dbReference>
<keyword evidence="3" id="KW-1185">Reference proteome</keyword>
<name>A0ABW5VAC8_9FLAO</name>
<dbReference type="EMBL" id="JBHUOK010000002">
    <property type="protein sequence ID" value="MFD2788251.1"/>
    <property type="molecule type" value="Genomic_DNA"/>
</dbReference>
<protein>
    <submittedName>
        <fullName evidence="2">SPOR domain-containing protein</fullName>
    </submittedName>
</protein>
<dbReference type="Pfam" id="PF05036">
    <property type="entry name" value="SPOR"/>
    <property type="match status" value="1"/>
</dbReference>
<dbReference type="InterPro" id="IPR040495">
    <property type="entry name" value="HU-CCDC81_bac_1"/>
</dbReference>
<dbReference type="Gene3D" id="3.30.70.1070">
    <property type="entry name" value="Sporulation related repeat"/>
    <property type="match status" value="1"/>
</dbReference>
<dbReference type="InterPro" id="IPR041268">
    <property type="entry name" value="HU-CCDC81_bac_2"/>
</dbReference>
<evidence type="ECO:0000259" key="1">
    <source>
        <dbReference type="PROSITE" id="PS51724"/>
    </source>
</evidence>
<dbReference type="Proteomes" id="UP001597532">
    <property type="component" value="Unassembled WGS sequence"/>
</dbReference>
<accession>A0ABW5VAC8</accession>
<evidence type="ECO:0000313" key="2">
    <source>
        <dbReference type="EMBL" id="MFD2788251.1"/>
    </source>
</evidence>
<dbReference type="SUPFAM" id="SSF110997">
    <property type="entry name" value="Sporulation related repeat"/>
    <property type="match status" value="1"/>
</dbReference>
<feature type="domain" description="SPOR" evidence="1">
    <location>
        <begin position="237"/>
        <end position="314"/>
    </location>
</feature>